<dbReference type="Proteomes" id="UP000634136">
    <property type="component" value="Unassembled WGS sequence"/>
</dbReference>
<gene>
    <name evidence="1" type="ORF">G2W53_044537</name>
</gene>
<dbReference type="EMBL" id="JAAIUW010000071">
    <property type="protein sequence ID" value="KAF7800968.1"/>
    <property type="molecule type" value="Genomic_DNA"/>
</dbReference>
<dbReference type="AlphaFoldDB" id="A0A834SES3"/>
<proteinExistence type="predicted"/>
<keyword evidence="2" id="KW-1185">Reference proteome</keyword>
<comment type="caution">
    <text evidence="1">The sequence shown here is derived from an EMBL/GenBank/DDBJ whole genome shotgun (WGS) entry which is preliminary data.</text>
</comment>
<protein>
    <submittedName>
        <fullName evidence="1">Uncharacterized protein</fullName>
    </submittedName>
</protein>
<name>A0A834SES3_9FABA</name>
<reference evidence="1" key="1">
    <citation type="submission" date="2020-09" db="EMBL/GenBank/DDBJ databases">
        <title>Genome-Enabled Discovery of Anthraquinone Biosynthesis in Senna tora.</title>
        <authorList>
            <person name="Kang S.-H."/>
            <person name="Pandey R.P."/>
            <person name="Lee C.-M."/>
            <person name="Sim J.-S."/>
            <person name="Jeong J.-T."/>
            <person name="Choi B.-S."/>
            <person name="Jung M."/>
            <person name="Ginzburg D."/>
            <person name="Zhao K."/>
            <person name="Won S.Y."/>
            <person name="Oh T.-J."/>
            <person name="Yu Y."/>
            <person name="Kim N.-H."/>
            <person name="Lee O.R."/>
            <person name="Lee T.-H."/>
            <person name="Bashyal P."/>
            <person name="Kim T.-S."/>
            <person name="Lee W.-H."/>
            <person name="Kawkins C."/>
            <person name="Kim C.-K."/>
            <person name="Kim J.S."/>
            <person name="Ahn B.O."/>
            <person name="Rhee S.Y."/>
            <person name="Sohng J.K."/>
        </authorList>
    </citation>
    <scope>NUCLEOTIDE SEQUENCE</scope>
    <source>
        <tissue evidence="1">Leaf</tissue>
    </source>
</reference>
<sequence length="97" mass="10606">MKFKIPGSKQYTIEDILPVNLLTLIKPSSPTSQFAEEKANQGRSVTAHVRNAAKQRRSATTLSGIESKQQQSAAAHFRSAIALFPRFEMLASSTISS</sequence>
<evidence type="ECO:0000313" key="1">
    <source>
        <dbReference type="EMBL" id="KAF7800968.1"/>
    </source>
</evidence>
<organism evidence="1 2">
    <name type="scientific">Senna tora</name>
    <dbReference type="NCBI Taxonomy" id="362788"/>
    <lineage>
        <taxon>Eukaryota</taxon>
        <taxon>Viridiplantae</taxon>
        <taxon>Streptophyta</taxon>
        <taxon>Embryophyta</taxon>
        <taxon>Tracheophyta</taxon>
        <taxon>Spermatophyta</taxon>
        <taxon>Magnoliopsida</taxon>
        <taxon>eudicotyledons</taxon>
        <taxon>Gunneridae</taxon>
        <taxon>Pentapetalae</taxon>
        <taxon>rosids</taxon>
        <taxon>fabids</taxon>
        <taxon>Fabales</taxon>
        <taxon>Fabaceae</taxon>
        <taxon>Caesalpinioideae</taxon>
        <taxon>Cassia clade</taxon>
        <taxon>Senna</taxon>
    </lineage>
</organism>
<evidence type="ECO:0000313" key="2">
    <source>
        <dbReference type="Proteomes" id="UP000634136"/>
    </source>
</evidence>
<accession>A0A834SES3</accession>